<dbReference type="AlphaFoldDB" id="A0AAW1DDR3"/>
<accession>A0AAW1DDR3</accession>
<feature type="chain" id="PRO_5043743741" evidence="1">
    <location>
        <begin position="19"/>
        <end position="124"/>
    </location>
</feature>
<keyword evidence="3" id="KW-1185">Reference proteome</keyword>
<keyword evidence="1" id="KW-0732">Signal</keyword>
<proteinExistence type="predicted"/>
<reference evidence="2 3" key="1">
    <citation type="submission" date="2022-12" db="EMBL/GenBank/DDBJ databases">
        <title>Chromosome-level genome assembly of true bugs.</title>
        <authorList>
            <person name="Ma L."/>
            <person name="Li H."/>
        </authorList>
    </citation>
    <scope>NUCLEOTIDE SEQUENCE [LARGE SCALE GENOMIC DNA]</scope>
    <source>
        <strain evidence="2">Lab_2022b</strain>
    </source>
</reference>
<organism evidence="2 3">
    <name type="scientific">Rhynocoris fuscipes</name>
    <dbReference type="NCBI Taxonomy" id="488301"/>
    <lineage>
        <taxon>Eukaryota</taxon>
        <taxon>Metazoa</taxon>
        <taxon>Ecdysozoa</taxon>
        <taxon>Arthropoda</taxon>
        <taxon>Hexapoda</taxon>
        <taxon>Insecta</taxon>
        <taxon>Pterygota</taxon>
        <taxon>Neoptera</taxon>
        <taxon>Paraneoptera</taxon>
        <taxon>Hemiptera</taxon>
        <taxon>Heteroptera</taxon>
        <taxon>Panheteroptera</taxon>
        <taxon>Cimicomorpha</taxon>
        <taxon>Reduviidae</taxon>
        <taxon>Harpactorinae</taxon>
        <taxon>Harpactorini</taxon>
        <taxon>Rhynocoris</taxon>
    </lineage>
</organism>
<evidence type="ECO:0000313" key="2">
    <source>
        <dbReference type="EMBL" id="KAK9508642.1"/>
    </source>
</evidence>
<evidence type="ECO:0000313" key="3">
    <source>
        <dbReference type="Proteomes" id="UP001461498"/>
    </source>
</evidence>
<comment type="caution">
    <text evidence="2">The sequence shown here is derived from an EMBL/GenBank/DDBJ whole genome shotgun (WGS) entry which is preliminary data.</text>
</comment>
<feature type="signal peptide" evidence="1">
    <location>
        <begin position="1"/>
        <end position="18"/>
    </location>
</feature>
<dbReference type="EMBL" id="JAPXFL010000003">
    <property type="protein sequence ID" value="KAK9508642.1"/>
    <property type="molecule type" value="Genomic_DNA"/>
</dbReference>
<evidence type="ECO:0000256" key="1">
    <source>
        <dbReference type="SAM" id="SignalP"/>
    </source>
</evidence>
<gene>
    <name evidence="2" type="ORF">O3M35_006154</name>
</gene>
<protein>
    <submittedName>
        <fullName evidence="2">Uncharacterized protein</fullName>
    </submittedName>
</protein>
<sequence length="124" mass="13594">MLKTYALLLALVFCYCRAIGILPLVQDNCTHYALNCQGNEECCYYPMTMCLPDIQNKTSCLSPLDILNLNPEFMGLDIIGPLLDDLGNATMAIVDIVQINGDTVYNKSRVITGNTTEDTPPGKA</sequence>
<name>A0AAW1DDR3_9HEMI</name>
<dbReference type="Proteomes" id="UP001461498">
    <property type="component" value="Unassembled WGS sequence"/>
</dbReference>